<evidence type="ECO:0000313" key="2">
    <source>
        <dbReference type="EMBL" id="MFC0565591.1"/>
    </source>
</evidence>
<gene>
    <name evidence="2" type="ORF">ACFFHU_15795</name>
</gene>
<dbReference type="EMBL" id="JBHLUE010000011">
    <property type="protein sequence ID" value="MFC0565591.1"/>
    <property type="molecule type" value="Genomic_DNA"/>
</dbReference>
<protein>
    <submittedName>
        <fullName evidence="2">Uncharacterized protein</fullName>
    </submittedName>
</protein>
<feature type="region of interest" description="Disordered" evidence="1">
    <location>
        <begin position="1"/>
        <end position="419"/>
    </location>
</feature>
<reference evidence="2 3" key="1">
    <citation type="submission" date="2024-09" db="EMBL/GenBank/DDBJ databases">
        <authorList>
            <person name="Sun Q."/>
            <person name="Mori K."/>
        </authorList>
    </citation>
    <scope>NUCLEOTIDE SEQUENCE [LARGE SCALE GENOMIC DNA]</scope>
    <source>
        <strain evidence="2 3">TBRC 2205</strain>
    </source>
</reference>
<sequence length="512" mass="53158">MRHHDQINDEHPDVVKSDPVPVPPPDRDPDGPDGLDSDRTDADATAGPDRGSFDHDPVLADGTDAHRADGTDGDRTDDADGDRTDTVTGPDDTLTDRGSFDDPVLSDGTDADRTDEDRADADLADENRADADLADEDRADTDLADEDRADEDRFGADRTDTNPGAHLDDRLDEARDNDPLDDDPVPGDRTAETAVDAPLDGPAATDEQDRDGWDRGEQDPDRTVFADPAPQPTAFGAGTPGGAVAASAMAGEGRPTEHDVDEVDADRTADGALAGDGLAVDPADRDGDGVPDRAETTGRYDDGLTDDGLTDDSLTGDGLTGDGLTDEDRGFADRGGDDREDWLGPTGTGTGEPVDTADTTGSDGAGLGAAGLAGAAAGAAGAGALAAGRHEAGEPDAADRVASTPAGGVGTDSGLLPGAVPTEPVTALFGADRATDFRNRWRDVQLRFVDDPKSAVGDAQGLVEEAIEALAAALASQKDELSSWRQGDSHDTEQLRVLVRRYRDFLDRVVDL</sequence>
<feature type="compositionally biased region" description="Basic and acidic residues" evidence="1">
    <location>
        <begin position="150"/>
        <end position="178"/>
    </location>
</feature>
<feature type="compositionally biased region" description="Basic and acidic residues" evidence="1">
    <location>
        <begin position="326"/>
        <end position="337"/>
    </location>
</feature>
<feature type="compositionally biased region" description="Basic and acidic residues" evidence="1">
    <location>
        <begin position="1"/>
        <end position="16"/>
    </location>
</feature>
<feature type="compositionally biased region" description="Basic and acidic residues" evidence="1">
    <location>
        <begin position="25"/>
        <end position="42"/>
    </location>
</feature>
<feature type="compositionally biased region" description="Low complexity" evidence="1">
    <location>
        <begin position="232"/>
        <end position="248"/>
    </location>
</feature>
<comment type="caution">
    <text evidence="2">The sequence shown here is derived from an EMBL/GenBank/DDBJ whole genome shotgun (WGS) entry which is preliminary data.</text>
</comment>
<name>A0ABV6NXT8_9ACTN</name>
<keyword evidence="3" id="KW-1185">Reference proteome</keyword>
<evidence type="ECO:0000256" key="1">
    <source>
        <dbReference type="SAM" id="MobiDB-lite"/>
    </source>
</evidence>
<dbReference type="Proteomes" id="UP001589894">
    <property type="component" value="Unassembled WGS sequence"/>
</dbReference>
<proteinExistence type="predicted"/>
<evidence type="ECO:0000313" key="3">
    <source>
        <dbReference type="Proteomes" id="UP001589894"/>
    </source>
</evidence>
<feature type="compositionally biased region" description="Low complexity" evidence="1">
    <location>
        <begin position="270"/>
        <end position="281"/>
    </location>
</feature>
<feature type="compositionally biased region" description="Basic and acidic residues" evidence="1">
    <location>
        <begin position="51"/>
        <end position="85"/>
    </location>
</feature>
<feature type="compositionally biased region" description="Basic and acidic residues" evidence="1">
    <location>
        <begin position="210"/>
        <end position="224"/>
    </location>
</feature>
<feature type="compositionally biased region" description="Basic and acidic residues" evidence="1">
    <location>
        <begin position="388"/>
        <end position="399"/>
    </location>
</feature>
<organism evidence="2 3">
    <name type="scientific">Plantactinospora siamensis</name>
    <dbReference type="NCBI Taxonomy" id="555372"/>
    <lineage>
        <taxon>Bacteria</taxon>
        <taxon>Bacillati</taxon>
        <taxon>Actinomycetota</taxon>
        <taxon>Actinomycetes</taxon>
        <taxon>Micromonosporales</taxon>
        <taxon>Micromonosporaceae</taxon>
        <taxon>Plantactinospora</taxon>
    </lineage>
</organism>
<feature type="compositionally biased region" description="Basic and acidic residues" evidence="1">
    <location>
        <begin position="282"/>
        <end position="302"/>
    </location>
</feature>
<accession>A0ABV6NXT8</accession>
<feature type="compositionally biased region" description="Low complexity" evidence="1">
    <location>
        <begin position="372"/>
        <end position="387"/>
    </location>
</feature>
<dbReference type="RefSeq" id="WP_377339509.1">
    <property type="nucleotide sequence ID" value="NZ_JBHLUE010000011.1"/>
</dbReference>
<feature type="compositionally biased region" description="Acidic residues" evidence="1">
    <location>
        <begin position="132"/>
        <end position="149"/>
    </location>
</feature>